<sequence>MSKYKNLDLFSIIKNTQINTPVFLDKVSAGFPSPATDYMENKLDLNEYLIKHPAATFIVRTSGSSMTSASIYSDDLLIVDRSIVPKNNNIVIASIFGDLTVKKLKKKEKSLFLVSANDDYPSIEVKEEMECFIWGVVTYIIHETTSN</sequence>
<protein>
    <recommendedName>
        <fullName evidence="7">Peptidase S24/S26A/S26B/S26C domain-containing protein</fullName>
    </recommendedName>
</protein>
<organism evidence="8">
    <name type="scientific">marine metagenome</name>
    <dbReference type="NCBI Taxonomy" id="408172"/>
    <lineage>
        <taxon>unclassified sequences</taxon>
        <taxon>metagenomes</taxon>
        <taxon>ecological metagenomes</taxon>
    </lineage>
</organism>
<dbReference type="PANTHER" id="PTHR33516">
    <property type="entry name" value="LEXA REPRESSOR"/>
    <property type="match status" value="1"/>
</dbReference>
<dbReference type="GO" id="GO:0009432">
    <property type="term" value="P:SOS response"/>
    <property type="evidence" value="ECO:0007669"/>
    <property type="project" value="UniProtKB-KW"/>
</dbReference>
<evidence type="ECO:0000259" key="7">
    <source>
        <dbReference type="Pfam" id="PF00717"/>
    </source>
</evidence>
<proteinExistence type="inferred from homology"/>
<keyword evidence="4" id="KW-0068">Autocatalytic cleavage</keyword>
<dbReference type="GO" id="GO:0006355">
    <property type="term" value="P:regulation of DNA-templated transcription"/>
    <property type="evidence" value="ECO:0007669"/>
    <property type="project" value="InterPro"/>
</dbReference>
<dbReference type="EMBL" id="UINC01081480">
    <property type="protein sequence ID" value="SVC25369.1"/>
    <property type="molecule type" value="Genomic_DNA"/>
</dbReference>
<dbReference type="Pfam" id="PF00717">
    <property type="entry name" value="Peptidase_S24"/>
    <property type="match status" value="1"/>
</dbReference>
<dbReference type="InterPro" id="IPR050077">
    <property type="entry name" value="LexA_repressor"/>
</dbReference>
<feature type="domain" description="Peptidase S24/S26A/S26B/S26C" evidence="7">
    <location>
        <begin position="21"/>
        <end position="137"/>
    </location>
</feature>
<dbReference type="Gene3D" id="2.10.109.10">
    <property type="entry name" value="Umud Fragment, subunit A"/>
    <property type="match status" value="1"/>
</dbReference>
<reference evidence="8" key="1">
    <citation type="submission" date="2018-05" db="EMBL/GenBank/DDBJ databases">
        <authorList>
            <person name="Lanie J.A."/>
            <person name="Ng W.-L."/>
            <person name="Kazmierczak K.M."/>
            <person name="Andrzejewski T.M."/>
            <person name="Davidsen T.M."/>
            <person name="Wayne K.J."/>
            <person name="Tettelin H."/>
            <person name="Glass J.I."/>
            <person name="Rusch D."/>
            <person name="Podicherti R."/>
            <person name="Tsui H.-C.T."/>
            <person name="Winkler M.E."/>
        </authorList>
    </citation>
    <scope>NUCLEOTIDE SEQUENCE</scope>
</reference>
<evidence type="ECO:0000313" key="8">
    <source>
        <dbReference type="EMBL" id="SVC25369.1"/>
    </source>
</evidence>
<keyword evidence="2" id="KW-0227">DNA damage</keyword>
<evidence type="ECO:0000256" key="3">
    <source>
        <dbReference type="ARBA" id="ARBA00022801"/>
    </source>
</evidence>
<keyword evidence="5" id="KW-0234">DNA repair</keyword>
<dbReference type="GO" id="GO:0016787">
    <property type="term" value="F:hydrolase activity"/>
    <property type="evidence" value="ECO:0007669"/>
    <property type="project" value="UniProtKB-KW"/>
</dbReference>
<dbReference type="GO" id="GO:0003677">
    <property type="term" value="F:DNA binding"/>
    <property type="evidence" value="ECO:0007669"/>
    <property type="project" value="InterPro"/>
</dbReference>
<evidence type="ECO:0000256" key="5">
    <source>
        <dbReference type="ARBA" id="ARBA00023204"/>
    </source>
</evidence>
<dbReference type="SUPFAM" id="SSF51306">
    <property type="entry name" value="LexA/Signal peptidase"/>
    <property type="match status" value="1"/>
</dbReference>
<dbReference type="NCBIfam" id="NF007621">
    <property type="entry name" value="PRK10276.1"/>
    <property type="match status" value="1"/>
</dbReference>
<evidence type="ECO:0000256" key="2">
    <source>
        <dbReference type="ARBA" id="ARBA00022763"/>
    </source>
</evidence>
<keyword evidence="3" id="KW-0378">Hydrolase</keyword>
<dbReference type="AlphaFoldDB" id="A0A382KMB1"/>
<dbReference type="CDD" id="cd06529">
    <property type="entry name" value="S24_LexA-like"/>
    <property type="match status" value="1"/>
</dbReference>
<dbReference type="InterPro" id="IPR006197">
    <property type="entry name" value="Peptidase_S24_LexA"/>
</dbReference>
<dbReference type="InterPro" id="IPR039418">
    <property type="entry name" value="LexA-like"/>
</dbReference>
<evidence type="ECO:0000256" key="6">
    <source>
        <dbReference type="ARBA" id="ARBA00023236"/>
    </source>
</evidence>
<dbReference type="PANTHER" id="PTHR33516:SF2">
    <property type="entry name" value="LEXA REPRESSOR-RELATED"/>
    <property type="match status" value="1"/>
</dbReference>
<name>A0A382KMB1_9ZZZZ</name>
<comment type="similarity">
    <text evidence="1">Belongs to the peptidase S24 family.</text>
</comment>
<dbReference type="InterPro" id="IPR036286">
    <property type="entry name" value="LexA/Signal_pep-like_sf"/>
</dbReference>
<dbReference type="PRINTS" id="PR00726">
    <property type="entry name" value="LEXASERPTASE"/>
</dbReference>
<gene>
    <name evidence="8" type="ORF">METZ01_LOCUS278223</name>
</gene>
<evidence type="ECO:0000256" key="1">
    <source>
        <dbReference type="ARBA" id="ARBA00007484"/>
    </source>
</evidence>
<dbReference type="GO" id="GO:0006281">
    <property type="term" value="P:DNA repair"/>
    <property type="evidence" value="ECO:0007669"/>
    <property type="project" value="UniProtKB-KW"/>
</dbReference>
<dbReference type="InterPro" id="IPR015927">
    <property type="entry name" value="Peptidase_S24_S26A/B/C"/>
</dbReference>
<accession>A0A382KMB1</accession>
<keyword evidence="6" id="KW-0742">SOS response</keyword>
<evidence type="ECO:0000256" key="4">
    <source>
        <dbReference type="ARBA" id="ARBA00022813"/>
    </source>
</evidence>